<evidence type="ECO:0000256" key="1">
    <source>
        <dbReference type="ARBA" id="ARBA00009161"/>
    </source>
</evidence>
<dbReference type="Pfam" id="PF13445">
    <property type="entry name" value="zf-RING_UBOX"/>
    <property type="match status" value="1"/>
</dbReference>
<evidence type="ECO:0000256" key="5">
    <source>
        <dbReference type="PROSITE-ProRule" id="PRU00723"/>
    </source>
</evidence>
<feature type="domain" description="C3H1-type" evidence="9">
    <location>
        <begin position="193"/>
        <end position="221"/>
    </location>
</feature>
<keyword evidence="3 5" id="KW-0863">Zinc-finger</keyword>
<sequence>MDAEKALDVNPKITFKKIKRNSNRKLKTTVSGIEGKDDTNSPDQGIDDMSSGPENEGREGRKRRAIEKIEFSTHSSSLERTKHIEGEKETMKFKATNLNEQKQGRGADATRTLEIDGDNSNQENVLANLVNDNSERKREYKGISAYRTFALKRYDETIKNGGHTASQTGTAGNKKKLGPVRASANIRVTSVIDYQPDVCKDYKETGFCGYGDSCKFLHDRGDYKSGWQLEKEWEEQQLNGGRIESKSLYEIAASDEESSDEELPFACPICVKEFTRPIVTKCNHYFCEQCALKKYTKTPKCHICGAATGGMFKPAKNLLKKLEEKRARAPNQSTLETGSD</sequence>
<feature type="domain" description="RING-type" evidence="8">
    <location>
        <begin position="267"/>
        <end position="304"/>
    </location>
</feature>
<evidence type="ECO:0000256" key="4">
    <source>
        <dbReference type="ARBA" id="ARBA00022833"/>
    </source>
</evidence>
<dbReference type="Proteomes" id="UP000188320">
    <property type="component" value="Unassembled WGS sequence"/>
</dbReference>
<dbReference type="GO" id="GO:0034247">
    <property type="term" value="P:snoRNA splicing"/>
    <property type="evidence" value="ECO:0007669"/>
    <property type="project" value="TreeGrafter"/>
</dbReference>
<reference evidence="11" key="1">
    <citation type="submission" date="2017-01" db="EMBL/GenBank/DDBJ databases">
        <authorList>
            <person name="Wang Y."/>
            <person name="White M."/>
            <person name="Kvist S."/>
            <person name="Moncalvo J.-M."/>
        </authorList>
    </citation>
    <scope>NUCLEOTIDE SEQUENCE [LARGE SCALE GENOMIC DNA]</scope>
    <source>
        <strain evidence="11">COL-18-3</strain>
    </source>
</reference>
<evidence type="ECO:0000256" key="2">
    <source>
        <dbReference type="ARBA" id="ARBA00022723"/>
    </source>
</evidence>
<keyword evidence="4 5" id="KW-0862">Zinc</keyword>
<dbReference type="PROSITE" id="PS00518">
    <property type="entry name" value="ZF_RING_1"/>
    <property type="match status" value="1"/>
</dbReference>
<dbReference type="PROSITE" id="PS50103">
    <property type="entry name" value="ZF_C3H1"/>
    <property type="match status" value="1"/>
</dbReference>
<keyword evidence="2 5" id="KW-0479">Metal-binding</keyword>
<dbReference type="Pfam" id="PF00642">
    <property type="entry name" value="zf-CCCH"/>
    <property type="match status" value="1"/>
</dbReference>
<dbReference type="AlphaFoldDB" id="A0A1R1PLV5"/>
<dbReference type="GO" id="GO:0003677">
    <property type="term" value="F:DNA binding"/>
    <property type="evidence" value="ECO:0007669"/>
    <property type="project" value="UniProtKB-UniRule"/>
</dbReference>
<name>A0A1R1PLV5_ZANCU</name>
<dbReference type="OrthoDB" id="25761at2759"/>
<evidence type="ECO:0000256" key="7">
    <source>
        <dbReference type="SAM" id="MobiDB-lite"/>
    </source>
</evidence>
<dbReference type="GO" id="GO:0006397">
    <property type="term" value="P:mRNA processing"/>
    <property type="evidence" value="ECO:0007669"/>
    <property type="project" value="UniProtKB-KW"/>
</dbReference>
<dbReference type="PROSITE" id="PS50089">
    <property type="entry name" value="ZF_RING_2"/>
    <property type="match status" value="1"/>
</dbReference>
<evidence type="ECO:0000256" key="6">
    <source>
        <dbReference type="RuleBase" id="RU367110"/>
    </source>
</evidence>
<dbReference type="SMART" id="SM00356">
    <property type="entry name" value="ZnF_C3H1"/>
    <property type="match status" value="1"/>
</dbReference>
<dbReference type="Gene3D" id="3.30.40.10">
    <property type="entry name" value="Zinc/RING finger domain, C3HC4 (zinc finger)"/>
    <property type="match status" value="1"/>
</dbReference>
<feature type="zinc finger region" description="C3H1-type" evidence="5">
    <location>
        <begin position="193"/>
        <end position="221"/>
    </location>
</feature>
<evidence type="ECO:0000259" key="8">
    <source>
        <dbReference type="PROSITE" id="PS50089"/>
    </source>
</evidence>
<protein>
    <recommendedName>
        <fullName evidence="6">Pre-mRNA-splicing factor CWC24</fullName>
    </recommendedName>
</protein>
<feature type="region of interest" description="Disordered" evidence="7">
    <location>
        <begin position="21"/>
        <end position="93"/>
    </location>
</feature>
<keyword evidence="6" id="KW-0507">mRNA processing</keyword>
<dbReference type="InterPro" id="IPR036855">
    <property type="entry name" value="Znf_CCCH_sf"/>
</dbReference>
<evidence type="ECO:0000313" key="10">
    <source>
        <dbReference type="EMBL" id="OMH81950.1"/>
    </source>
</evidence>
<comment type="subcellular location">
    <subcellularLocation>
        <location evidence="6">Nucleus</location>
    </subcellularLocation>
</comment>
<comment type="function">
    <text evidence="6">Involved in pre-mRNA splicing.</text>
</comment>
<comment type="caution">
    <text evidence="10">The sequence shown here is derived from an EMBL/GenBank/DDBJ whole genome shotgun (WGS) entry which is preliminary data.</text>
</comment>
<keyword evidence="11" id="KW-1185">Reference proteome</keyword>
<dbReference type="GO" id="GO:0008270">
    <property type="term" value="F:zinc ion binding"/>
    <property type="evidence" value="ECO:0007669"/>
    <property type="project" value="UniProtKB-KW"/>
</dbReference>
<dbReference type="CDD" id="cd16539">
    <property type="entry name" value="RING-HC_RNF113A_B"/>
    <property type="match status" value="1"/>
</dbReference>
<evidence type="ECO:0000313" key="11">
    <source>
        <dbReference type="Proteomes" id="UP000188320"/>
    </source>
</evidence>
<comment type="subunit">
    <text evidence="6">Associated with the spliceosome.</text>
</comment>
<dbReference type="InterPro" id="IPR001841">
    <property type="entry name" value="Znf_RING"/>
</dbReference>
<keyword evidence="6" id="KW-0539">Nucleus</keyword>
<evidence type="ECO:0000256" key="3">
    <source>
        <dbReference type="ARBA" id="ARBA00022771"/>
    </source>
</evidence>
<keyword evidence="6" id="KW-0238">DNA-binding</keyword>
<dbReference type="SMART" id="SM00184">
    <property type="entry name" value="RING"/>
    <property type="match status" value="1"/>
</dbReference>
<feature type="compositionally biased region" description="Basic and acidic residues" evidence="7">
    <location>
        <begin position="66"/>
        <end position="92"/>
    </location>
</feature>
<dbReference type="SUPFAM" id="SSF57850">
    <property type="entry name" value="RING/U-box"/>
    <property type="match status" value="1"/>
</dbReference>
<dbReference type="InterPro" id="IPR000571">
    <property type="entry name" value="Znf_CCCH"/>
</dbReference>
<dbReference type="InterPro" id="IPR027370">
    <property type="entry name" value="Znf-RING_euk"/>
</dbReference>
<dbReference type="InterPro" id="IPR013083">
    <property type="entry name" value="Znf_RING/FYVE/PHD"/>
</dbReference>
<organism evidence="10 11">
    <name type="scientific">Zancudomyces culisetae</name>
    <name type="common">Gut fungus</name>
    <name type="synonym">Smittium culisetae</name>
    <dbReference type="NCBI Taxonomy" id="1213189"/>
    <lineage>
        <taxon>Eukaryota</taxon>
        <taxon>Fungi</taxon>
        <taxon>Fungi incertae sedis</taxon>
        <taxon>Zoopagomycota</taxon>
        <taxon>Kickxellomycotina</taxon>
        <taxon>Harpellomycetes</taxon>
        <taxon>Harpellales</taxon>
        <taxon>Legeriomycetaceae</taxon>
        <taxon>Zancudomyces</taxon>
    </lineage>
</organism>
<accession>A0A1R1PLV5</accession>
<dbReference type="PANTHER" id="PTHR12930:SF0">
    <property type="entry name" value="RING FINGER PROTEIN 113B"/>
    <property type="match status" value="1"/>
</dbReference>
<dbReference type="Gene3D" id="4.10.1000.10">
    <property type="entry name" value="Zinc finger, CCCH-type"/>
    <property type="match status" value="1"/>
</dbReference>
<dbReference type="EMBL" id="LSSK01000774">
    <property type="protein sequence ID" value="OMH81950.1"/>
    <property type="molecule type" value="Genomic_DNA"/>
</dbReference>
<comment type="similarity">
    <text evidence="1 6">Belongs to the CWC24 family.</text>
</comment>
<dbReference type="SUPFAM" id="SSF90229">
    <property type="entry name" value="CCCH zinc finger"/>
    <property type="match status" value="1"/>
</dbReference>
<dbReference type="PANTHER" id="PTHR12930">
    <property type="entry name" value="ZINC FINGER PROTEIN 183"/>
    <property type="match status" value="1"/>
</dbReference>
<evidence type="ECO:0000259" key="9">
    <source>
        <dbReference type="PROSITE" id="PS50103"/>
    </source>
</evidence>
<keyword evidence="6" id="KW-0747">Spliceosome</keyword>
<gene>
    <name evidence="10" type="ORF">AX774_g4581</name>
</gene>
<dbReference type="GO" id="GO:0005684">
    <property type="term" value="C:U2-type spliceosomal complex"/>
    <property type="evidence" value="ECO:0007669"/>
    <property type="project" value="TreeGrafter"/>
</dbReference>
<dbReference type="InterPro" id="IPR017907">
    <property type="entry name" value="Znf_RING_CS"/>
</dbReference>
<dbReference type="InterPro" id="IPR039971">
    <property type="entry name" value="CWC24-like"/>
</dbReference>
<keyword evidence="6" id="KW-0508">mRNA splicing</keyword>
<proteinExistence type="inferred from homology"/>